<dbReference type="AlphaFoldDB" id="A0A0D1W107"/>
<dbReference type="OrthoDB" id="2360753at2"/>
<reference evidence="2 4" key="2">
    <citation type="submission" date="2016-10" db="EMBL/GenBank/DDBJ databases">
        <authorList>
            <person name="de Groot N.N."/>
        </authorList>
    </citation>
    <scope>NUCLEOTIDE SEQUENCE [LARGE SCALE GENOMIC DNA]</scope>
    <source>
        <strain evidence="2 4">DSM 2895</strain>
    </source>
</reference>
<dbReference type="Pfam" id="PF10850">
    <property type="entry name" value="DUF2653"/>
    <property type="match status" value="1"/>
</dbReference>
<organism evidence="1 3">
    <name type="scientific">Aneurinibacillus migulanus</name>
    <name type="common">Bacillus migulanus</name>
    <dbReference type="NCBI Taxonomy" id="47500"/>
    <lineage>
        <taxon>Bacteria</taxon>
        <taxon>Bacillati</taxon>
        <taxon>Bacillota</taxon>
        <taxon>Bacilli</taxon>
        <taxon>Bacillales</taxon>
        <taxon>Paenibacillaceae</taxon>
        <taxon>Aneurinibacillus group</taxon>
        <taxon>Aneurinibacillus</taxon>
    </lineage>
</organism>
<evidence type="ECO:0008006" key="5">
    <source>
        <dbReference type="Google" id="ProtNLM"/>
    </source>
</evidence>
<evidence type="ECO:0000313" key="3">
    <source>
        <dbReference type="Proteomes" id="UP000037269"/>
    </source>
</evidence>
<evidence type="ECO:0000313" key="1">
    <source>
        <dbReference type="EMBL" id="KON98241.1"/>
    </source>
</evidence>
<keyword evidence="3" id="KW-1185">Reference proteome</keyword>
<accession>A0A0D1W107</accession>
<dbReference type="PATRIC" id="fig|47500.12.peg.5796"/>
<dbReference type="EMBL" id="FNED01000001">
    <property type="protein sequence ID" value="SDI09433.1"/>
    <property type="molecule type" value="Genomic_DNA"/>
</dbReference>
<dbReference type="EMBL" id="LGUG01000004">
    <property type="protein sequence ID" value="KON98241.1"/>
    <property type="molecule type" value="Genomic_DNA"/>
</dbReference>
<dbReference type="RefSeq" id="WP_043068168.1">
    <property type="nucleotide sequence ID" value="NZ_BJOA01000005.1"/>
</dbReference>
<sequence>MEKLKLSEQDIVNALCLYIADKKQINPSDIGIELMWDEEYGFSASAAENGRSQILIQANMIEAIRFWLQHELNRDPFAASLELELDDDEGIIAFATYHR</sequence>
<proteinExistence type="predicted"/>
<dbReference type="GeneID" id="42308426"/>
<reference evidence="1 3" key="1">
    <citation type="submission" date="2015-07" db="EMBL/GenBank/DDBJ databases">
        <title>Fjat-14205 dsm 2895.</title>
        <authorList>
            <person name="Liu B."/>
            <person name="Wang J."/>
            <person name="Zhu Y."/>
            <person name="Liu G."/>
            <person name="Chen Q."/>
            <person name="Chen Z."/>
            <person name="Lan J."/>
            <person name="Che J."/>
            <person name="Ge C."/>
            <person name="Shi H."/>
            <person name="Pan Z."/>
            <person name="Liu X."/>
        </authorList>
    </citation>
    <scope>NUCLEOTIDE SEQUENCE [LARGE SCALE GENOMIC DNA]</scope>
    <source>
        <strain evidence="1 3">DSM 2895</strain>
    </source>
</reference>
<dbReference type="Proteomes" id="UP000037269">
    <property type="component" value="Unassembled WGS sequence"/>
</dbReference>
<name>A0A0D1W107_ANEMI</name>
<protein>
    <recommendedName>
        <fullName evidence="5">DUF2653 domain-containing protein</fullName>
    </recommendedName>
</protein>
<dbReference type="Proteomes" id="UP000182836">
    <property type="component" value="Unassembled WGS sequence"/>
</dbReference>
<dbReference type="InterPro" id="IPR020516">
    <property type="entry name" value="Uncharacterised_YxcD"/>
</dbReference>
<evidence type="ECO:0000313" key="2">
    <source>
        <dbReference type="EMBL" id="SDI09433.1"/>
    </source>
</evidence>
<gene>
    <name evidence="1" type="ORF">AF333_25215</name>
    <name evidence="2" type="ORF">SAMN04487909_101528</name>
</gene>
<dbReference type="STRING" id="47500.AF333_25215"/>
<evidence type="ECO:0000313" key="4">
    <source>
        <dbReference type="Proteomes" id="UP000182836"/>
    </source>
</evidence>